<evidence type="ECO:0000313" key="4">
    <source>
        <dbReference type="Proteomes" id="UP001549031"/>
    </source>
</evidence>
<dbReference type="EC" id="3.1.1.-" evidence="3"/>
<dbReference type="InterPro" id="IPR032466">
    <property type="entry name" value="Metal_Hydrolase"/>
</dbReference>
<protein>
    <submittedName>
        <fullName evidence="3">L-fuconolactonase</fullName>
        <ecNumber evidence="3">3.1.1.-</ecNumber>
    </submittedName>
</protein>
<dbReference type="EMBL" id="JBEPLJ010000020">
    <property type="protein sequence ID" value="MET3588134.1"/>
    <property type="molecule type" value="Genomic_DNA"/>
</dbReference>
<evidence type="ECO:0000313" key="3">
    <source>
        <dbReference type="EMBL" id="MET3588134.1"/>
    </source>
</evidence>
<name>A0ABV2HC55_9HYPH</name>
<dbReference type="InterPro" id="IPR052350">
    <property type="entry name" value="Metallo-dep_Lactonases"/>
</dbReference>
<dbReference type="PANTHER" id="PTHR43569:SF2">
    <property type="entry name" value="AMIDOHYDROLASE-RELATED DOMAIN-CONTAINING PROTEIN"/>
    <property type="match status" value="1"/>
</dbReference>
<dbReference type="RefSeq" id="WP_247245877.1">
    <property type="nucleotide sequence ID" value="NZ_JALJRA010000021.1"/>
</dbReference>
<keyword evidence="4" id="KW-1185">Reference proteome</keyword>
<comment type="similarity">
    <text evidence="1">Belongs to the metallo-dependent hydrolases superfamily.</text>
</comment>
<evidence type="ECO:0000259" key="2">
    <source>
        <dbReference type="Pfam" id="PF04909"/>
    </source>
</evidence>
<dbReference type="Proteomes" id="UP001549031">
    <property type="component" value="Unassembled WGS sequence"/>
</dbReference>
<proteinExistence type="inferred from homology"/>
<dbReference type="Pfam" id="PF04909">
    <property type="entry name" value="Amidohydro_2"/>
    <property type="match status" value="1"/>
</dbReference>
<gene>
    <name evidence="3" type="ORF">ABID21_004267</name>
</gene>
<dbReference type="InterPro" id="IPR006680">
    <property type="entry name" value="Amidohydro-rel"/>
</dbReference>
<keyword evidence="3" id="KW-0378">Hydrolase</keyword>
<dbReference type="GO" id="GO:0016787">
    <property type="term" value="F:hydrolase activity"/>
    <property type="evidence" value="ECO:0007669"/>
    <property type="project" value="UniProtKB-KW"/>
</dbReference>
<feature type="domain" description="Amidohydrolase-related" evidence="2">
    <location>
        <begin position="3"/>
        <end position="270"/>
    </location>
</feature>
<evidence type="ECO:0000256" key="1">
    <source>
        <dbReference type="ARBA" id="ARBA00038310"/>
    </source>
</evidence>
<dbReference type="Gene3D" id="3.20.20.140">
    <property type="entry name" value="Metal-dependent hydrolases"/>
    <property type="match status" value="1"/>
</dbReference>
<dbReference type="PANTHER" id="PTHR43569">
    <property type="entry name" value="AMIDOHYDROLASE"/>
    <property type="match status" value="1"/>
</dbReference>
<comment type="caution">
    <text evidence="3">The sequence shown here is derived from an EMBL/GenBank/DDBJ whole genome shotgun (WGS) entry which is preliminary data.</text>
</comment>
<organism evidence="3 4">
    <name type="scientific">Pseudorhizobium tarimense</name>
    <dbReference type="NCBI Taxonomy" id="1079109"/>
    <lineage>
        <taxon>Bacteria</taxon>
        <taxon>Pseudomonadati</taxon>
        <taxon>Pseudomonadota</taxon>
        <taxon>Alphaproteobacteria</taxon>
        <taxon>Hyphomicrobiales</taxon>
        <taxon>Rhizobiaceae</taxon>
        <taxon>Rhizobium/Agrobacterium group</taxon>
        <taxon>Pseudorhizobium</taxon>
    </lineage>
</organism>
<sequence>MRVDAHQHFWRIADRAGQWPPAELAAIHRDFMPDDLRPLIAEASVDGTVLVQTMENEADTAFMLGLADSNPFILGVIGWADLKALNAPLAIARLAGHPKLKGFRPMLQDIADDGWIGDPSLKPAISAMIEQGLVFDALVLPRHLDALFDFARRSTRLPIVIDHGAKPLIAEGRFAEWRRKMAALADLPNVHCKLSGLLTEAGDQKPQAIRPYAETILELFGPHRVIWGSDWPVLRLADDYQGWLTQCLDIVPAEHQDAVFGANAVRFYNLGGKRRQTS</sequence>
<accession>A0ABV2HC55</accession>
<reference evidence="3 4" key="1">
    <citation type="submission" date="2024-06" db="EMBL/GenBank/DDBJ databases">
        <title>Genomic Encyclopedia of Type Strains, Phase IV (KMG-IV): sequencing the most valuable type-strain genomes for metagenomic binning, comparative biology and taxonomic classification.</title>
        <authorList>
            <person name="Goeker M."/>
        </authorList>
    </citation>
    <scope>NUCLEOTIDE SEQUENCE [LARGE SCALE GENOMIC DNA]</scope>
    <source>
        <strain evidence="3 4">DSM 105042</strain>
    </source>
</reference>
<dbReference type="SUPFAM" id="SSF51556">
    <property type="entry name" value="Metallo-dependent hydrolases"/>
    <property type="match status" value="1"/>
</dbReference>